<dbReference type="InterPro" id="IPR058031">
    <property type="entry name" value="AAA_lid_NorR"/>
</dbReference>
<evidence type="ECO:0000259" key="8">
    <source>
        <dbReference type="PROSITE" id="PS50110"/>
    </source>
</evidence>
<dbReference type="Pfam" id="PF02954">
    <property type="entry name" value="HTH_8"/>
    <property type="match status" value="1"/>
</dbReference>
<dbReference type="PANTHER" id="PTHR32071">
    <property type="entry name" value="TRANSCRIPTIONAL REGULATORY PROTEIN"/>
    <property type="match status" value="1"/>
</dbReference>
<dbReference type="InterPro" id="IPR002078">
    <property type="entry name" value="Sigma_54_int"/>
</dbReference>
<evidence type="ECO:0000256" key="2">
    <source>
        <dbReference type="ARBA" id="ARBA00022840"/>
    </source>
</evidence>
<dbReference type="FunFam" id="3.40.50.300:FF:000006">
    <property type="entry name" value="DNA-binding transcriptional regulator NtrC"/>
    <property type="match status" value="1"/>
</dbReference>
<keyword evidence="3" id="KW-0805">Transcription regulation</keyword>
<keyword evidence="4" id="KW-0238">DNA-binding</keyword>
<dbReference type="AlphaFoldDB" id="A0A975UDP6"/>
<dbReference type="Pfam" id="PF25601">
    <property type="entry name" value="AAA_lid_14"/>
    <property type="match status" value="1"/>
</dbReference>
<dbReference type="InterPro" id="IPR025944">
    <property type="entry name" value="Sigma_54_int_dom_CS"/>
</dbReference>
<evidence type="ECO:0000313" key="10">
    <source>
        <dbReference type="Proteomes" id="UP000694232"/>
    </source>
</evidence>
<dbReference type="InterPro" id="IPR003593">
    <property type="entry name" value="AAA+_ATPase"/>
</dbReference>
<keyword evidence="10" id="KW-1185">Reference proteome</keyword>
<dbReference type="SMART" id="SM00382">
    <property type="entry name" value="AAA"/>
    <property type="match status" value="1"/>
</dbReference>
<keyword evidence="6" id="KW-0597">Phosphoprotein</keyword>
<dbReference type="PROSITE" id="PS50045">
    <property type="entry name" value="SIGMA54_INTERACT_4"/>
    <property type="match status" value="1"/>
</dbReference>
<dbReference type="EMBL" id="CP076643">
    <property type="protein sequence ID" value="QXO19191.1"/>
    <property type="molecule type" value="Genomic_DNA"/>
</dbReference>
<dbReference type="PROSITE" id="PS50110">
    <property type="entry name" value="RESPONSE_REGULATORY"/>
    <property type="match status" value="1"/>
</dbReference>
<feature type="modified residue" description="4-aspartylphosphate" evidence="6">
    <location>
        <position position="51"/>
    </location>
</feature>
<dbReference type="PROSITE" id="PS00675">
    <property type="entry name" value="SIGMA54_INTERACT_1"/>
    <property type="match status" value="1"/>
</dbReference>
<dbReference type="GO" id="GO:0005524">
    <property type="term" value="F:ATP binding"/>
    <property type="evidence" value="ECO:0007669"/>
    <property type="project" value="UniProtKB-KW"/>
</dbReference>
<dbReference type="GO" id="GO:0043565">
    <property type="term" value="F:sequence-specific DNA binding"/>
    <property type="evidence" value="ECO:0007669"/>
    <property type="project" value="InterPro"/>
</dbReference>
<keyword evidence="2" id="KW-0067">ATP-binding</keyword>
<dbReference type="Proteomes" id="UP000694232">
    <property type="component" value="Chromosome 1"/>
</dbReference>
<dbReference type="GO" id="GO:0006355">
    <property type="term" value="P:regulation of DNA-templated transcription"/>
    <property type="evidence" value="ECO:0007669"/>
    <property type="project" value="InterPro"/>
</dbReference>
<dbReference type="InterPro" id="IPR025943">
    <property type="entry name" value="Sigma_54_int_dom_ATP-bd_2"/>
</dbReference>
<dbReference type="InterPro" id="IPR025662">
    <property type="entry name" value="Sigma_54_int_dom_ATP-bd_1"/>
</dbReference>
<sequence length="450" mass="49765">MNILLVEDDADLAELLCEELEAEGYQVTVVDCVEAAEPLLATTNIDLVISDLRLPGRNGITLLPVVKAMNNAPAMLLITAFGSVDQAVQALKAGADDFLTKPFDMDHCLLTVRRLLEHRQLKESIGGRRFHGILGESTVMQSLFKSIEQVARADSPVLVLGESGTGKELVAKAIHQQSERKQGPFLAVNCAGIPNELLESEFFGHAAGAYTGAGKSRQGLLREAQGGTLLLDEIGEMPLALQAKLLRVLQEGTVRPVGSDKEVAVDVRIIAATHRDPEAMVAENQFREDLFFRLETFTLQVPPLRQRGDDIALLTRYFMTQQQQKGKTQAHQLSQAAWRLLLNYGFPGNVRELQNAIERAAVFCDGEEIMPEHLPQRMRQSQDSALKNVFEGLSSEAMPPLLSLQQDYVHYVMQKTQGNKAQAAQILGVTRRTLYRWLEEAQAEESISKD</sequence>
<protein>
    <submittedName>
        <fullName evidence="9">Sigma-54 dependent transcriptional regulator</fullName>
    </submittedName>
</protein>
<name>A0A975UDP6_9VIBR</name>
<evidence type="ECO:0000256" key="5">
    <source>
        <dbReference type="ARBA" id="ARBA00023163"/>
    </source>
</evidence>
<dbReference type="PROSITE" id="PS00676">
    <property type="entry name" value="SIGMA54_INTERACT_2"/>
    <property type="match status" value="1"/>
</dbReference>
<dbReference type="InterPro" id="IPR002197">
    <property type="entry name" value="HTH_Fis"/>
</dbReference>
<dbReference type="InterPro" id="IPR001789">
    <property type="entry name" value="Sig_transdc_resp-reg_receiver"/>
</dbReference>
<dbReference type="Pfam" id="PF00158">
    <property type="entry name" value="Sigma54_activat"/>
    <property type="match status" value="1"/>
</dbReference>
<reference evidence="9" key="1">
    <citation type="submission" date="2021-06" db="EMBL/GenBank/DDBJ databases">
        <title>Vibrio nov. sp., novel gut bacterium isolated from Yellow Sea oyster.</title>
        <authorList>
            <person name="Muhammad N."/>
            <person name="Nguyen T.H."/>
            <person name="Lee Y.-J."/>
            <person name="Ko J."/>
            <person name="Kim S.-G."/>
        </authorList>
    </citation>
    <scope>NUCLEOTIDE SEQUENCE</scope>
    <source>
        <strain evidence="9">OG9-811</strain>
    </source>
</reference>
<evidence type="ECO:0000256" key="6">
    <source>
        <dbReference type="PROSITE-ProRule" id="PRU00169"/>
    </source>
</evidence>
<evidence type="ECO:0000313" key="9">
    <source>
        <dbReference type="EMBL" id="QXO19191.1"/>
    </source>
</evidence>
<feature type="domain" description="Response regulatory" evidence="8">
    <location>
        <begin position="2"/>
        <end position="116"/>
    </location>
</feature>
<accession>A0A975UDP6</accession>
<dbReference type="KEGG" id="vos:KNV97_13460"/>
<dbReference type="GO" id="GO:0000160">
    <property type="term" value="P:phosphorelay signal transduction system"/>
    <property type="evidence" value="ECO:0007669"/>
    <property type="project" value="InterPro"/>
</dbReference>
<dbReference type="SMART" id="SM00448">
    <property type="entry name" value="REC"/>
    <property type="match status" value="1"/>
</dbReference>
<evidence type="ECO:0000256" key="3">
    <source>
        <dbReference type="ARBA" id="ARBA00023015"/>
    </source>
</evidence>
<keyword evidence="5" id="KW-0804">Transcription</keyword>
<proteinExistence type="predicted"/>
<evidence type="ECO:0000256" key="1">
    <source>
        <dbReference type="ARBA" id="ARBA00022741"/>
    </source>
</evidence>
<dbReference type="RefSeq" id="WP_218563340.1">
    <property type="nucleotide sequence ID" value="NZ_CP076643.1"/>
</dbReference>
<dbReference type="PROSITE" id="PS00688">
    <property type="entry name" value="SIGMA54_INTERACT_3"/>
    <property type="match status" value="1"/>
</dbReference>
<gene>
    <name evidence="9" type="ORF">KNV97_13460</name>
</gene>
<organism evidence="9 10">
    <name type="scientific">Vibrio ostreae</name>
    <dbReference type="NCBI Taxonomy" id="2841925"/>
    <lineage>
        <taxon>Bacteria</taxon>
        <taxon>Pseudomonadati</taxon>
        <taxon>Pseudomonadota</taxon>
        <taxon>Gammaproteobacteria</taxon>
        <taxon>Vibrionales</taxon>
        <taxon>Vibrionaceae</taxon>
        <taxon>Vibrio</taxon>
    </lineage>
</organism>
<dbReference type="Pfam" id="PF00072">
    <property type="entry name" value="Response_reg"/>
    <property type="match status" value="1"/>
</dbReference>
<evidence type="ECO:0000256" key="4">
    <source>
        <dbReference type="ARBA" id="ARBA00023125"/>
    </source>
</evidence>
<evidence type="ECO:0000259" key="7">
    <source>
        <dbReference type="PROSITE" id="PS50045"/>
    </source>
</evidence>
<feature type="domain" description="Sigma-54 factor interaction" evidence="7">
    <location>
        <begin position="133"/>
        <end position="362"/>
    </location>
</feature>
<keyword evidence="1" id="KW-0547">Nucleotide-binding</keyword>
<dbReference type="CDD" id="cd00009">
    <property type="entry name" value="AAA"/>
    <property type="match status" value="1"/>
</dbReference>